<reference evidence="7 8" key="1">
    <citation type="submission" date="2021-01" db="EMBL/GenBank/DDBJ databases">
        <title>Sequencing the genomes of 1000 actinobacteria strains.</title>
        <authorList>
            <person name="Klenk H.-P."/>
        </authorList>
    </citation>
    <scope>NUCLEOTIDE SEQUENCE [LARGE SCALE GENOMIC DNA]</scope>
    <source>
        <strain evidence="7 8">DSM 13057</strain>
    </source>
</reference>
<evidence type="ECO:0000256" key="4">
    <source>
        <dbReference type="ARBA" id="ARBA00023033"/>
    </source>
</evidence>
<dbReference type="InterPro" id="IPR016215">
    <property type="entry name" value="NTA_MOA"/>
</dbReference>
<dbReference type="Proteomes" id="UP000776164">
    <property type="component" value="Unassembled WGS sequence"/>
</dbReference>
<comment type="similarity">
    <text evidence="5">Belongs to the NtaA/SnaA/DszA monooxygenase family.</text>
</comment>
<dbReference type="SUPFAM" id="SSF51679">
    <property type="entry name" value="Bacterial luciferase-like"/>
    <property type="match status" value="1"/>
</dbReference>
<dbReference type="RefSeq" id="WP_205110983.1">
    <property type="nucleotide sequence ID" value="NZ_JAFBBU010000001.1"/>
</dbReference>
<proteinExistence type="inferred from homology"/>
<evidence type="ECO:0000313" key="7">
    <source>
        <dbReference type="EMBL" id="MBM7473471.1"/>
    </source>
</evidence>
<dbReference type="GO" id="GO:0004497">
    <property type="term" value="F:monooxygenase activity"/>
    <property type="evidence" value="ECO:0007669"/>
    <property type="project" value="UniProtKB-KW"/>
</dbReference>
<dbReference type="InterPro" id="IPR011251">
    <property type="entry name" value="Luciferase-like_dom"/>
</dbReference>
<evidence type="ECO:0000313" key="8">
    <source>
        <dbReference type="Proteomes" id="UP000776164"/>
    </source>
</evidence>
<protein>
    <submittedName>
        <fullName evidence="7">FMN-dependent oxidoreductase (Nitrilotriacetate monooxygenase family)</fullName>
    </submittedName>
</protein>
<dbReference type="PANTHER" id="PTHR30011">
    <property type="entry name" value="ALKANESULFONATE MONOOXYGENASE-RELATED"/>
    <property type="match status" value="1"/>
</dbReference>
<name>A0ABS2L8P5_9MICO</name>
<feature type="domain" description="Luciferase-like" evidence="6">
    <location>
        <begin position="38"/>
        <end position="389"/>
    </location>
</feature>
<evidence type="ECO:0000256" key="2">
    <source>
        <dbReference type="ARBA" id="ARBA00022643"/>
    </source>
</evidence>
<dbReference type="InterPro" id="IPR051260">
    <property type="entry name" value="Diverse_substr_monoxygenases"/>
</dbReference>
<dbReference type="Pfam" id="PF00296">
    <property type="entry name" value="Bac_luciferase"/>
    <property type="match status" value="1"/>
</dbReference>
<dbReference type="NCBIfam" id="TIGR03860">
    <property type="entry name" value="FMN_nitrolo"/>
    <property type="match status" value="1"/>
</dbReference>
<dbReference type="PANTHER" id="PTHR30011:SF16">
    <property type="entry name" value="C2H2 FINGER DOMAIN TRANSCRIPTION FACTOR (EUROFUNG)-RELATED"/>
    <property type="match status" value="1"/>
</dbReference>
<keyword evidence="2" id="KW-0288">FMN</keyword>
<keyword evidence="4 7" id="KW-0503">Monooxygenase</keyword>
<dbReference type="EMBL" id="JAFBBU010000001">
    <property type="protein sequence ID" value="MBM7473471.1"/>
    <property type="molecule type" value="Genomic_DNA"/>
</dbReference>
<evidence type="ECO:0000256" key="3">
    <source>
        <dbReference type="ARBA" id="ARBA00023002"/>
    </source>
</evidence>
<keyword evidence="8" id="KW-1185">Reference proteome</keyword>
<accession>A0ABS2L8P5</accession>
<comment type="caution">
    <text evidence="7">The sequence shown here is derived from an EMBL/GenBank/DDBJ whole genome shotgun (WGS) entry which is preliminary data.</text>
</comment>
<gene>
    <name evidence="7" type="ORF">JOE66_003105</name>
</gene>
<evidence type="ECO:0000259" key="6">
    <source>
        <dbReference type="Pfam" id="PF00296"/>
    </source>
</evidence>
<organism evidence="7 8">
    <name type="scientific">Subtercola frigoramans</name>
    <dbReference type="NCBI Taxonomy" id="120298"/>
    <lineage>
        <taxon>Bacteria</taxon>
        <taxon>Bacillati</taxon>
        <taxon>Actinomycetota</taxon>
        <taxon>Actinomycetes</taxon>
        <taxon>Micrococcales</taxon>
        <taxon>Microbacteriaceae</taxon>
        <taxon>Subtercola</taxon>
    </lineage>
</organism>
<evidence type="ECO:0000256" key="5">
    <source>
        <dbReference type="ARBA" id="ARBA00033748"/>
    </source>
</evidence>
<evidence type="ECO:0000256" key="1">
    <source>
        <dbReference type="ARBA" id="ARBA00022630"/>
    </source>
</evidence>
<keyword evidence="3" id="KW-0560">Oxidoreductase</keyword>
<dbReference type="InterPro" id="IPR036661">
    <property type="entry name" value="Luciferase-like_sf"/>
</dbReference>
<sequence length="435" mass="47285">MSQFHLGWFNGAGFSLNGWGTPSFGTGYKPWEPDMFQDGIRILERGGFDFMILEDSSMVPETFGGSPEFYLNHGIMAPKLDPVPLVPYLAMATKHIGIVPTLTTGFYQPWMLARLMTTLDHLTKGRIGWNIVTATTQLAWSNYGLTQPEHDERYNLADEFVEVTKQLWNSFPASAAVLDPETGIAYSAADVKPIDFEGKYFSSRGPLNAPAGPQGSPVLFQAGGSPAGRRFAAKNAEVIIASCTSVEDMKAYYTDVKSHAVSIGRDPETVKVMFTTGVIIGDTDAEAAAHADRRREAFKKNYSMQMAGISNITGIDFSKLDLDAPMPELTTNGSQSSLKEFLSTAAPGATLREVLESKSNVGVMGFPFIGTADSIAGQMQDVMAEVGGDGFLFGASIAPEYMTAVVDRVVPALRKRGLVRTGYEHATFRENVMEF</sequence>
<keyword evidence="1" id="KW-0285">Flavoprotein</keyword>
<dbReference type="Gene3D" id="3.20.20.30">
    <property type="entry name" value="Luciferase-like domain"/>
    <property type="match status" value="1"/>
</dbReference>
<dbReference type="PIRSF" id="PIRSF000337">
    <property type="entry name" value="NTA_MOA"/>
    <property type="match status" value="1"/>
</dbReference>